<evidence type="ECO:0000313" key="1">
    <source>
        <dbReference type="Ensembl" id="ENSACCP00020022554.1"/>
    </source>
</evidence>
<dbReference type="SUPFAM" id="SSF50182">
    <property type="entry name" value="Sm-like ribonucleoproteins"/>
    <property type="match status" value="1"/>
</dbReference>
<sequence length="69" mass="7888">MLRFLLEKCMFYKAISCAFQSTEFVDKCIEIVGTLLGFDDFIPSEGRKITKLDQILLNGNNITMVSHHC</sequence>
<keyword evidence="2" id="KW-1185">Reference proteome</keyword>
<dbReference type="Proteomes" id="UP000472275">
    <property type="component" value="Chromosome 7"/>
</dbReference>
<name>A0A663FER3_AQUCH</name>
<accession>A0A663FER3</accession>
<evidence type="ECO:0000313" key="2">
    <source>
        <dbReference type="Proteomes" id="UP000472275"/>
    </source>
</evidence>
<dbReference type="Ensembl" id="ENSACCT00020023551.1">
    <property type="protein sequence ID" value="ENSACCP00020022554.1"/>
    <property type="gene ID" value="ENSACCG00020015501.1"/>
</dbReference>
<reference evidence="1" key="1">
    <citation type="submission" date="2025-08" db="UniProtKB">
        <authorList>
            <consortium name="Ensembl"/>
        </authorList>
    </citation>
    <scope>IDENTIFICATION</scope>
</reference>
<dbReference type="InterPro" id="IPR010920">
    <property type="entry name" value="LSM_dom_sf"/>
</dbReference>
<organism evidence="1 2">
    <name type="scientific">Aquila chrysaetos chrysaetos</name>
    <dbReference type="NCBI Taxonomy" id="223781"/>
    <lineage>
        <taxon>Eukaryota</taxon>
        <taxon>Metazoa</taxon>
        <taxon>Chordata</taxon>
        <taxon>Craniata</taxon>
        <taxon>Vertebrata</taxon>
        <taxon>Euteleostomi</taxon>
        <taxon>Archelosauria</taxon>
        <taxon>Archosauria</taxon>
        <taxon>Dinosauria</taxon>
        <taxon>Saurischia</taxon>
        <taxon>Theropoda</taxon>
        <taxon>Coelurosauria</taxon>
        <taxon>Aves</taxon>
        <taxon>Neognathae</taxon>
        <taxon>Neoaves</taxon>
        <taxon>Telluraves</taxon>
        <taxon>Accipitrimorphae</taxon>
        <taxon>Accipitriformes</taxon>
        <taxon>Accipitridae</taxon>
        <taxon>Accipitrinae</taxon>
        <taxon>Aquila</taxon>
    </lineage>
</organism>
<proteinExistence type="predicted"/>
<dbReference type="AlphaFoldDB" id="A0A663FER3"/>
<reference evidence="1" key="2">
    <citation type="submission" date="2025-09" db="UniProtKB">
        <authorList>
            <consortium name="Ensembl"/>
        </authorList>
    </citation>
    <scope>IDENTIFICATION</scope>
</reference>
<protein>
    <submittedName>
        <fullName evidence="1">Uncharacterized protein</fullName>
    </submittedName>
</protein>
<dbReference type="InParanoid" id="A0A663FER3"/>